<name>A0A8S1TFD1_PAROT</name>
<sequence>MGYNIPYIHLRSLFDRNQEADIEGKEQSNKHNGEFGLNGQNYKVTEEVAVFGNKKISLLKLNNMSYEATRRKSFEYRYISFKITIIYESHVCSIN</sequence>
<dbReference type="Proteomes" id="UP000683925">
    <property type="component" value="Unassembled WGS sequence"/>
</dbReference>
<reference evidence="1" key="1">
    <citation type="submission" date="2021-01" db="EMBL/GenBank/DDBJ databases">
        <authorList>
            <consortium name="Genoscope - CEA"/>
            <person name="William W."/>
        </authorList>
    </citation>
    <scope>NUCLEOTIDE SEQUENCE</scope>
</reference>
<protein>
    <submittedName>
        <fullName evidence="1">Uncharacterized protein</fullName>
    </submittedName>
</protein>
<organism evidence="1 2">
    <name type="scientific">Paramecium octaurelia</name>
    <dbReference type="NCBI Taxonomy" id="43137"/>
    <lineage>
        <taxon>Eukaryota</taxon>
        <taxon>Sar</taxon>
        <taxon>Alveolata</taxon>
        <taxon>Ciliophora</taxon>
        <taxon>Intramacronucleata</taxon>
        <taxon>Oligohymenophorea</taxon>
        <taxon>Peniculida</taxon>
        <taxon>Parameciidae</taxon>
        <taxon>Paramecium</taxon>
    </lineage>
</organism>
<accession>A0A8S1TFD1</accession>
<evidence type="ECO:0000313" key="1">
    <source>
        <dbReference type="EMBL" id="CAD8150668.1"/>
    </source>
</evidence>
<proteinExistence type="predicted"/>
<dbReference type="EMBL" id="CAJJDP010000024">
    <property type="protein sequence ID" value="CAD8150668.1"/>
    <property type="molecule type" value="Genomic_DNA"/>
</dbReference>
<comment type="caution">
    <text evidence="1">The sequence shown here is derived from an EMBL/GenBank/DDBJ whole genome shotgun (WGS) entry which is preliminary data.</text>
</comment>
<gene>
    <name evidence="1" type="ORF">POCTA_138.1.T0240059</name>
</gene>
<evidence type="ECO:0000313" key="2">
    <source>
        <dbReference type="Proteomes" id="UP000683925"/>
    </source>
</evidence>
<dbReference type="AlphaFoldDB" id="A0A8S1TFD1"/>
<keyword evidence="2" id="KW-1185">Reference proteome</keyword>